<reference evidence="2" key="1">
    <citation type="submission" date="2021-01" db="EMBL/GenBank/DDBJ databases">
        <authorList>
            <person name="Corre E."/>
            <person name="Pelletier E."/>
            <person name="Niang G."/>
            <person name="Scheremetjew M."/>
            <person name="Finn R."/>
            <person name="Kale V."/>
            <person name="Holt S."/>
            <person name="Cochrane G."/>
            <person name="Meng A."/>
            <person name="Brown T."/>
            <person name="Cohen L."/>
        </authorList>
    </citation>
    <scope>NUCLEOTIDE SEQUENCE</scope>
    <source>
        <strain evidence="2">CCMP147</strain>
    </source>
</reference>
<gene>
    <name evidence="2" type="ORF">TDUB1175_LOCUS12093</name>
</gene>
<evidence type="ECO:0000256" key="1">
    <source>
        <dbReference type="SAM" id="MobiDB-lite"/>
    </source>
</evidence>
<feature type="region of interest" description="Disordered" evidence="1">
    <location>
        <begin position="73"/>
        <end position="94"/>
    </location>
</feature>
<dbReference type="AlphaFoldDB" id="A0A7R9W4Z7"/>
<proteinExistence type="predicted"/>
<name>A0A7R9W4Z7_9STRA</name>
<accession>A0A7R9W4Z7</accession>
<protein>
    <submittedName>
        <fullName evidence="2">Uncharacterized protein</fullName>
    </submittedName>
</protein>
<dbReference type="EMBL" id="HBED01024370">
    <property type="protein sequence ID" value="CAD8313304.1"/>
    <property type="molecule type" value="Transcribed_RNA"/>
</dbReference>
<organism evidence="2">
    <name type="scientific">Pseudictyota dubia</name>
    <dbReference type="NCBI Taxonomy" id="2749911"/>
    <lineage>
        <taxon>Eukaryota</taxon>
        <taxon>Sar</taxon>
        <taxon>Stramenopiles</taxon>
        <taxon>Ochrophyta</taxon>
        <taxon>Bacillariophyta</taxon>
        <taxon>Mediophyceae</taxon>
        <taxon>Biddulphiophycidae</taxon>
        <taxon>Eupodiscales</taxon>
        <taxon>Odontellaceae</taxon>
        <taxon>Pseudictyota</taxon>
    </lineage>
</organism>
<sequence length="131" mass="13844">MNAVAATVARRAARTAAVQSQRRNMGGHAPAPEWTGIDKVVRDVFPQDYQLAGAILGGYGTLIALATIKSKMSSSPEPEPVAAASSSVGAQDDIPPAVDSADFEGFVESDAFTKFLDSEESIMKWVDTLDK</sequence>
<evidence type="ECO:0000313" key="2">
    <source>
        <dbReference type="EMBL" id="CAD8313304.1"/>
    </source>
</evidence>